<name>A0ABV3XPL7_9RHOB</name>
<dbReference type="InterPro" id="IPR008397">
    <property type="entry name" value="Alginate_lyase_dom"/>
</dbReference>
<dbReference type="Proteomes" id="UP001560019">
    <property type="component" value="Unassembled WGS sequence"/>
</dbReference>
<proteinExistence type="predicted"/>
<keyword evidence="2" id="KW-0456">Lyase</keyword>
<gene>
    <name evidence="5" type="ORF">Ga0609869_000613</name>
</gene>
<feature type="signal peptide" evidence="3">
    <location>
        <begin position="1"/>
        <end position="22"/>
    </location>
</feature>
<feature type="chain" id="PRO_5047183517" description="Alginate lyase domain-containing protein" evidence="3">
    <location>
        <begin position="23"/>
        <end position="441"/>
    </location>
</feature>
<dbReference type="SUPFAM" id="SSF48230">
    <property type="entry name" value="Chondroitin AC/alginate lyase"/>
    <property type="match status" value="1"/>
</dbReference>
<evidence type="ECO:0000313" key="6">
    <source>
        <dbReference type="Proteomes" id="UP001560019"/>
    </source>
</evidence>
<evidence type="ECO:0000313" key="5">
    <source>
        <dbReference type="EMBL" id="MEX5727260.1"/>
    </source>
</evidence>
<dbReference type="InterPro" id="IPR008929">
    <property type="entry name" value="Chondroitin_lyas"/>
</dbReference>
<keyword evidence="6" id="KW-1185">Reference proteome</keyword>
<dbReference type="Gene3D" id="1.50.10.100">
    <property type="entry name" value="Chondroitin AC/alginate lyase"/>
    <property type="match status" value="1"/>
</dbReference>
<evidence type="ECO:0000256" key="1">
    <source>
        <dbReference type="ARBA" id="ARBA00022729"/>
    </source>
</evidence>
<organism evidence="5 6">
    <name type="scientific">Rhodovulum iodosum</name>
    <dbReference type="NCBI Taxonomy" id="68291"/>
    <lineage>
        <taxon>Bacteria</taxon>
        <taxon>Pseudomonadati</taxon>
        <taxon>Pseudomonadota</taxon>
        <taxon>Alphaproteobacteria</taxon>
        <taxon>Rhodobacterales</taxon>
        <taxon>Paracoccaceae</taxon>
        <taxon>Rhodovulum</taxon>
    </lineage>
</organism>
<accession>A0ABV3XPL7</accession>
<dbReference type="EMBL" id="JBEHHI010000001">
    <property type="protein sequence ID" value="MEX5727260.1"/>
    <property type="molecule type" value="Genomic_DNA"/>
</dbReference>
<evidence type="ECO:0000256" key="3">
    <source>
        <dbReference type="SAM" id="SignalP"/>
    </source>
</evidence>
<dbReference type="Pfam" id="PF05426">
    <property type="entry name" value="Alginate_lyase"/>
    <property type="match status" value="1"/>
</dbReference>
<keyword evidence="1 3" id="KW-0732">Signal</keyword>
<reference evidence="5 6" key="1">
    <citation type="submission" date="2024-06" db="EMBL/GenBank/DDBJ databases">
        <title>Genome of Rhodovulum iodosum, a marine photoferrotroph.</title>
        <authorList>
            <person name="Bianchini G."/>
            <person name="Nikeleit V."/>
            <person name="Kappler A."/>
            <person name="Bryce C."/>
            <person name="Sanchez-Baracaldo P."/>
        </authorList>
    </citation>
    <scope>NUCLEOTIDE SEQUENCE [LARGE SCALE GENOMIC DNA]</scope>
    <source>
        <strain evidence="5 6">UT/N1</strain>
    </source>
</reference>
<feature type="domain" description="Alginate lyase" evidence="4">
    <location>
        <begin position="160"/>
        <end position="333"/>
    </location>
</feature>
<sequence>MRISLRVLCFALSFCAAVPAIAEPPAFSATSLPKGVAPTASERNACFAKGEKALIARTIDRDRIAVTGCDTGVVAPRKTLSTYPVYLSGSGQRGDVFDCRKVRLNELSSGYLDRYLEEVVAATDAAGGDPDARAALCAANMLYTWAKHDGMEVIGENGSRNQARSERSWTLGSLSAAYLKSRGTRARAARMPVGATSDKNEVILDWFSTLSYGTLDYIGDRRRQGLDHTNIQYWNGYAMLPTAILTGDGTLFRASEAIFESAIDQITEDPRPERDGFLPRELMRGSKAQGYHVFALKPILGMAILSTAHDCDFVDTGWEAGQIESLARTVFEGYFFEDKFARAIPRFTDNPPVKQNVWNPAGLGYLVAQLDPQMYLDLERHLQEILSLSGPDAADRKARWLFKDGEHGADEVDLKLGGKRRQIVEGVSQLRGECPFPREVR</sequence>
<protein>
    <recommendedName>
        <fullName evidence="4">Alginate lyase domain-containing protein</fullName>
    </recommendedName>
</protein>
<comment type="caution">
    <text evidence="5">The sequence shown here is derived from an EMBL/GenBank/DDBJ whole genome shotgun (WGS) entry which is preliminary data.</text>
</comment>
<evidence type="ECO:0000256" key="2">
    <source>
        <dbReference type="ARBA" id="ARBA00023239"/>
    </source>
</evidence>
<evidence type="ECO:0000259" key="4">
    <source>
        <dbReference type="Pfam" id="PF05426"/>
    </source>
</evidence>